<dbReference type="InterPro" id="IPR010982">
    <property type="entry name" value="Lambda_DNA-bd_dom_sf"/>
</dbReference>
<sequence>MDINDVVYIRWDAEKIAIVKEAMKKTDSGRDGMSARALAQALQGNGISCSHQNLNKLFSGKYSIISLEIAQGICEVLSIPVQDIVKIYKFSVYKG</sequence>
<proteinExistence type="predicted"/>
<keyword evidence="3" id="KW-1185">Reference proteome</keyword>
<dbReference type="PROSITE" id="PS50943">
    <property type="entry name" value="HTH_CROC1"/>
    <property type="match status" value="1"/>
</dbReference>
<dbReference type="GO" id="GO:0003677">
    <property type="term" value="F:DNA binding"/>
    <property type="evidence" value="ECO:0007669"/>
    <property type="project" value="InterPro"/>
</dbReference>
<gene>
    <name evidence="2" type="ORF">COO91_09655</name>
</gene>
<evidence type="ECO:0000313" key="2">
    <source>
        <dbReference type="EMBL" id="AUB43474.1"/>
    </source>
</evidence>
<dbReference type="AlphaFoldDB" id="A0A2K8T710"/>
<accession>A0A2K8T710</accession>
<dbReference type="EMBL" id="CP024790">
    <property type="protein sequence ID" value="AUB43474.1"/>
    <property type="molecule type" value="Genomic_DNA"/>
</dbReference>
<feature type="domain" description="HTH cro/C1-type" evidence="1">
    <location>
        <begin position="50"/>
        <end position="84"/>
    </location>
</feature>
<organism evidence="2 3">
    <name type="scientific">Nostoc flagelliforme CCNUN1</name>
    <dbReference type="NCBI Taxonomy" id="2038116"/>
    <lineage>
        <taxon>Bacteria</taxon>
        <taxon>Bacillati</taxon>
        <taxon>Cyanobacteriota</taxon>
        <taxon>Cyanophyceae</taxon>
        <taxon>Nostocales</taxon>
        <taxon>Nostocaceae</taxon>
        <taxon>Nostoc</taxon>
    </lineage>
</organism>
<protein>
    <submittedName>
        <fullName evidence="2">Transcriptional regulator, containings XRE-family HTH domain</fullName>
    </submittedName>
</protein>
<dbReference type="InterPro" id="IPR001387">
    <property type="entry name" value="Cro/C1-type_HTH"/>
</dbReference>
<geneLocation type="plasmid" evidence="3">
    <name>pnfsy05</name>
</geneLocation>
<evidence type="ECO:0000313" key="3">
    <source>
        <dbReference type="Proteomes" id="UP000232003"/>
    </source>
</evidence>
<name>A0A2K8T710_9NOSO</name>
<keyword evidence="2" id="KW-0614">Plasmid</keyword>
<dbReference type="KEGG" id="nfl:COO91_09655"/>
<evidence type="ECO:0000259" key="1">
    <source>
        <dbReference type="PROSITE" id="PS50943"/>
    </source>
</evidence>
<reference evidence="2 3" key="1">
    <citation type="submission" date="2017-11" db="EMBL/GenBank/DDBJ databases">
        <title>Complete genome of a free-living desiccation-tolerant cyanobacterium and its photosynthetic adaptation to extreme terrestrial habitat.</title>
        <authorList>
            <person name="Shang J."/>
        </authorList>
    </citation>
    <scope>NUCLEOTIDE SEQUENCE [LARGE SCALE GENOMIC DNA]</scope>
    <source>
        <strain evidence="2 3">CCNUN1</strain>
        <plasmid evidence="3">pnfsy05</plasmid>
    </source>
</reference>
<dbReference type="Gene3D" id="1.10.260.40">
    <property type="entry name" value="lambda repressor-like DNA-binding domains"/>
    <property type="match status" value="1"/>
</dbReference>
<dbReference type="Proteomes" id="UP000232003">
    <property type="component" value="Plasmid pNFSY05"/>
</dbReference>
<dbReference type="SUPFAM" id="SSF47413">
    <property type="entry name" value="lambda repressor-like DNA-binding domains"/>
    <property type="match status" value="1"/>
</dbReference>
<dbReference type="Pfam" id="PF13443">
    <property type="entry name" value="HTH_26"/>
    <property type="match status" value="1"/>
</dbReference>